<dbReference type="SUPFAM" id="SSF57701">
    <property type="entry name" value="Zn2/Cys6 DNA-binding domain"/>
    <property type="match status" value="1"/>
</dbReference>
<dbReference type="PROSITE" id="PS50048">
    <property type="entry name" value="ZN2_CY6_FUNGAL_2"/>
    <property type="match status" value="1"/>
</dbReference>
<dbReference type="InterPro" id="IPR051127">
    <property type="entry name" value="Fungal_SecMet_Regulators"/>
</dbReference>
<evidence type="ECO:0000259" key="6">
    <source>
        <dbReference type="PROSITE" id="PS50048"/>
    </source>
</evidence>
<dbReference type="GO" id="GO:0008270">
    <property type="term" value="F:zinc ion binding"/>
    <property type="evidence" value="ECO:0007669"/>
    <property type="project" value="InterPro"/>
</dbReference>
<dbReference type="Pfam" id="PF00172">
    <property type="entry name" value="Zn_clus"/>
    <property type="match status" value="1"/>
</dbReference>
<evidence type="ECO:0000313" key="8">
    <source>
        <dbReference type="Proteomes" id="UP000799421"/>
    </source>
</evidence>
<keyword evidence="1" id="KW-0805">Transcription regulation</keyword>
<evidence type="ECO:0000256" key="2">
    <source>
        <dbReference type="ARBA" id="ARBA00023125"/>
    </source>
</evidence>
<name>A0A6A7BS49_9PEZI</name>
<evidence type="ECO:0000256" key="1">
    <source>
        <dbReference type="ARBA" id="ARBA00023015"/>
    </source>
</evidence>
<dbReference type="GO" id="GO:0005634">
    <property type="term" value="C:nucleus"/>
    <property type="evidence" value="ECO:0007669"/>
    <property type="project" value="TreeGrafter"/>
</dbReference>
<evidence type="ECO:0000256" key="5">
    <source>
        <dbReference type="SAM" id="MobiDB-lite"/>
    </source>
</evidence>
<dbReference type="InterPro" id="IPR001138">
    <property type="entry name" value="Zn2Cys6_DnaBD"/>
</dbReference>
<dbReference type="Gene3D" id="4.10.240.10">
    <property type="entry name" value="Zn(2)-C6 fungal-type DNA-binding domain"/>
    <property type="match status" value="1"/>
</dbReference>
<keyword evidence="2" id="KW-0238">DNA-binding</keyword>
<feature type="compositionally biased region" description="Basic residues" evidence="5">
    <location>
        <begin position="17"/>
        <end position="27"/>
    </location>
</feature>
<keyword evidence="3" id="KW-0804">Transcription</keyword>
<reference evidence="7" key="1">
    <citation type="journal article" date="2020" name="Stud. Mycol.">
        <title>101 Dothideomycetes genomes: a test case for predicting lifestyles and emergence of pathogens.</title>
        <authorList>
            <person name="Haridas S."/>
            <person name="Albert R."/>
            <person name="Binder M."/>
            <person name="Bloem J."/>
            <person name="Labutti K."/>
            <person name="Salamov A."/>
            <person name="Andreopoulos B."/>
            <person name="Baker S."/>
            <person name="Barry K."/>
            <person name="Bills G."/>
            <person name="Bluhm B."/>
            <person name="Cannon C."/>
            <person name="Castanera R."/>
            <person name="Culley D."/>
            <person name="Daum C."/>
            <person name="Ezra D."/>
            <person name="Gonzalez J."/>
            <person name="Henrissat B."/>
            <person name="Kuo A."/>
            <person name="Liang C."/>
            <person name="Lipzen A."/>
            <person name="Lutzoni F."/>
            <person name="Magnuson J."/>
            <person name="Mondo S."/>
            <person name="Nolan M."/>
            <person name="Ohm R."/>
            <person name="Pangilinan J."/>
            <person name="Park H.-J."/>
            <person name="Ramirez L."/>
            <person name="Alfaro M."/>
            <person name="Sun H."/>
            <person name="Tritt A."/>
            <person name="Yoshinaga Y."/>
            <person name="Zwiers L.-H."/>
            <person name="Turgeon B."/>
            <person name="Goodwin S."/>
            <person name="Spatafora J."/>
            <person name="Crous P."/>
            <person name="Grigoriev I."/>
        </authorList>
    </citation>
    <scope>NUCLEOTIDE SEQUENCE</scope>
    <source>
        <strain evidence="7">CBS 480.64</strain>
    </source>
</reference>
<dbReference type="AlphaFoldDB" id="A0A6A7BS49"/>
<accession>A0A6A7BS49</accession>
<dbReference type="SMART" id="SM00066">
    <property type="entry name" value="GAL4"/>
    <property type="match status" value="1"/>
</dbReference>
<dbReference type="OrthoDB" id="4150019at2759"/>
<keyword evidence="8" id="KW-1185">Reference proteome</keyword>
<dbReference type="GO" id="GO:0000981">
    <property type="term" value="F:DNA-binding transcription factor activity, RNA polymerase II-specific"/>
    <property type="evidence" value="ECO:0007669"/>
    <property type="project" value="InterPro"/>
</dbReference>
<dbReference type="InterPro" id="IPR036864">
    <property type="entry name" value="Zn2-C6_fun-type_DNA-bd_sf"/>
</dbReference>
<feature type="compositionally biased region" description="Polar residues" evidence="5">
    <location>
        <begin position="30"/>
        <end position="39"/>
    </location>
</feature>
<dbReference type="Proteomes" id="UP000799421">
    <property type="component" value="Unassembled WGS sequence"/>
</dbReference>
<dbReference type="PANTHER" id="PTHR47424:SF3">
    <property type="entry name" value="REGULATORY PROTEIN GAL4"/>
    <property type="match status" value="1"/>
</dbReference>
<dbReference type="CDD" id="cd00067">
    <property type="entry name" value="GAL4"/>
    <property type="match status" value="1"/>
</dbReference>
<keyword evidence="4" id="KW-0539">Nucleus</keyword>
<dbReference type="EMBL" id="MU006019">
    <property type="protein sequence ID" value="KAF2858054.1"/>
    <property type="molecule type" value="Genomic_DNA"/>
</dbReference>
<dbReference type="GO" id="GO:0000978">
    <property type="term" value="F:RNA polymerase II cis-regulatory region sequence-specific DNA binding"/>
    <property type="evidence" value="ECO:0007669"/>
    <property type="project" value="TreeGrafter"/>
</dbReference>
<proteinExistence type="predicted"/>
<feature type="region of interest" description="Disordered" evidence="5">
    <location>
        <begin position="123"/>
        <end position="153"/>
    </location>
</feature>
<gene>
    <name evidence="7" type="ORF">K470DRAFT_260205</name>
</gene>
<sequence>MPGIATPGAASLVSARRLPRKRGRAKGVSRSASTPQLRQTDIDAERRRHKLTYQRISVACGHCRHRKIRCLVAESDAHGRCQNCIRLNKVCVYYPVDQQMAMEGALEGRSGPSSVVSLSPLNAGTTTQAEPQRRPSAAAKVIAPPPPVPTTTTSVIEPPPLVPIPMANPLHHPSSFPPPPNVIPYNSSWDTTVAPLPAPEGEASLLWHFDSPAQGVTSPDHLTLPAPPPSIWPPLFRSISYDHLDGAAQYPSFPPTDLSCSFPADATVMSPFIVPSEVFVPPYQLQQQPPPPQWFNPQQVYVPPVEEFEGFGEG</sequence>
<evidence type="ECO:0000256" key="3">
    <source>
        <dbReference type="ARBA" id="ARBA00023163"/>
    </source>
</evidence>
<feature type="domain" description="Zn(2)-C6 fungal-type" evidence="6">
    <location>
        <begin position="59"/>
        <end position="93"/>
    </location>
</feature>
<evidence type="ECO:0000313" key="7">
    <source>
        <dbReference type="EMBL" id="KAF2858054.1"/>
    </source>
</evidence>
<organism evidence="7 8">
    <name type="scientific">Piedraia hortae CBS 480.64</name>
    <dbReference type="NCBI Taxonomy" id="1314780"/>
    <lineage>
        <taxon>Eukaryota</taxon>
        <taxon>Fungi</taxon>
        <taxon>Dikarya</taxon>
        <taxon>Ascomycota</taxon>
        <taxon>Pezizomycotina</taxon>
        <taxon>Dothideomycetes</taxon>
        <taxon>Dothideomycetidae</taxon>
        <taxon>Capnodiales</taxon>
        <taxon>Piedraiaceae</taxon>
        <taxon>Piedraia</taxon>
    </lineage>
</organism>
<dbReference type="PANTHER" id="PTHR47424">
    <property type="entry name" value="REGULATORY PROTEIN GAL4"/>
    <property type="match status" value="1"/>
</dbReference>
<feature type="region of interest" description="Disordered" evidence="5">
    <location>
        <begin position="1"/>
        <end position="42"/>
    </location>
</feature>
<dbReference type="PROSITE" id="PS00463">
    <property type="entry name" value="ZN2_CY6_FUNGAL_1"/>
    <property type="match status" value="1"/>
</dbReference>
<protein>
    <recommendedName>
        <fullName evidence="6">Zn(2)-C6 fungal-type domain-containing protein</fullName>
    </recommendedName>
</protein>
<evidence type="ECO:0000256" key="4">
    <source>
        <dbReference type="ARBA" id="ARBA00023242"/>
    </source>
</evidence>
<dbReference type="GO" id="GO:0000435">
    <property type="term" value="P:positive regulation of transcription from RNA polymerase II promoter by galactose"/>
    <property type="evidence" value="ECO:0007669"/>
    <property type="project" value="TreeGrafter"/>
</dbReference>